<evidence type="ECO:0000259" key="2">
    <source>
        <dbReference type="Pfam" id="PF08327"/>
    </source>
</evidence>
<protein>
    <submittedName>
        <fullName evidence="3">Activator of HSP90 ATPase</fullName>
    </submittedName>
</protein>
<organism evidence="3 4">
    <name type="scientific">Noviluteimonas caseinilytica</name>
    <dbReference type="NCBI Taxonomy" id="2675101"/>
    <lineage>
        <taxon>Bacteria</taxon>
        <taxon>Pseudomonadati</taxon>
        <taxon>Pseudomonadota</taxon>
        <taxon>Gammaproteobacteria</taxon>
        <taxon>Lysobacterales</taxon>
        <taxon>Lysobacteraceae</taxon>
        <taxon>Noviluteimonas</taxon>
    </lineage>
</organism>
<evidence type="ECO:0000313" key="3">
    <source>
        <dbReference type="EMBL" id="BCT93157.1"/>
    </source>
</evidence>
<proteinExistence type="inferred from homology"/>
<comment type="similarity">
    <text evidence="1">Belongs to the AHA1 family.</text>
</comment>
<dbReference type="SUPFAM" id="SSF55961">
    <property type="entry name" value="Bet v1-like"/>
    <property type="match status" value="1"/>
</dbReference>
<dbReference type="EMBL" id="AP024545">
    <property type="protein sequence ID" value="BCT93157.1"/>
    <property type="molecule type" value="Genomic_DNA"/>
</dbReference>
<keyword evidence="4" id="KW-1185">Reference proteome</keyword>
<dbReference type="InterPro" id="IPR023393">
    <property type="entry name" value="START-like_dom_sf"/>
</dbReference>
<reference evidence="3 4" key="1">
    <citation type="submission" date="2021-03" db="EMBL/GenBank/DDBJ databases">
        <title>Complete Genome Sequences of Two Lysobacter Strains Isolated from Sea Water (Lysobacter caseinilyticus) and Soil (Lysobacter helvus) in South Korea.</title>
        <authorList>
            <person name="Watanabe Y."/>
            <person name="Arakawa K."/>
        </authorList>
    </citation>
    <scope>NUCLEOTIDE SEQUENCE [LARGE SCALE GENOMIC DNA]</scope>
    <source>
        <strain evidence="3 4">KVB24</strain>
    </source>
</reference>
<name>A0ABM7Q6Y3_9GAMM</name>
<sequence length="140" mass="15424">MLIRRPALDVFDAFVNPEITRRFWFSSGSGPLEPGKVVSWHWDVYGISADVRVLVVEPGARIVIEWPTPVEWEFTPQSADTTMVNITAFGFTGTDAERASSAIDSMGGFCYVLAGCKAFLEHGIELNLIADHAADAIIYE</sequence>
<dbReference type="Proteomes" id="UP000681317">
    <property type="component" value="Chromosome"/>
</dbReference>
<dbReference type="InterPro" id="IPR013538">
    <property type="entry name" value="ASHA1/2-like_C"/>
</dbReference>
<dbReference type="CDD" id="cd08901">
    <property type="entry name" value="SRPBCC_CalC_Aha1-like_8"/>
    <property type="match status" value="1"/>
</dbReference>
<evidence type="ECO:0000313" key="4">
    <source>
        <dbReference type="Proteomes" id="UP000681317"/>
    </source>
</evidence>
<evidence type="ECO:0000256" key="1">
    <source>
        <dbReference type="ARBA" id="ARBA00006817"/>
    </source>
</evidence>
<dbReference type="Pfam" id="PF08327">
    <property type="entry name" value="AHSA1"/>
    <property type="match status" value="1"/>
</dbReference>
<dbReference type="Gene3D" id="3.30.530.20">
    <property type="match status" value="1"/>
</dbReference>
<gene>
    <name evidence="3" type="ORF">LYSCAS_21810</name>
</gene>
<accession>A0ABM7Q6Y3</accession>
<feature type="domain" description="Activator of Hsp90 ATPase homologue 1/2-like C-terminal" evidence="2">
    <location>
        <begin position="6"/>
        <end position="101"/>
    </location>
</feature>